<reference evidence="7" key="1">
    <citation type="submission" date="2021-06" db="EMBL/GenBank/DDBJ databases">
        <authorList>
            <person name="Hodson N. C."/>
            <person name="Mongue J. A."/>
            <person name="Jaron S. K."/>
        </authorList>
    </citation>
    <scope>NUCLEOTIDE SEQUENCE</scope>
</reference>
<dbReference type="PANTHER" id="PTHR45877:SF2">
    <property type="entry name" value="E3 UBIQUITIN-PROTEIN LIGASE SINA-RELATED"/>
    <property type="match status" value="1"/>
</dbReference>
<dbReference type="GO" id="GO:0031624">
    <property type="term" value="F:ubiquitin conjugating enzyme binding"/>
    <property type="evidence" value="ECO:0007669"/>
    <property type="project" value="TreeGrafter"/>
</dbReference>
<keyword evidence="1" id="KW-0479">Metal-binding</keyword>
<dbReference type="AlphaFoldDB" id="A0A8J2KP76"/>
<keyword evidence="3" id="KW-0862">Zinc</keyword>
<evidence type="ECO:0000256" key="4">
    <source>
        <dbReference type="PROSITE-ProRule" id="PRU00175"/>
    </source>
</evidence>
<dbReference type="EMBL" id="CAJVCH010512620">
    <property type="protein sequence ID" value="CAG7821491.1"/>
    <property type="molecule type" value="Genomic_DNA"/>
</dbReference>
<dbReference type="InterPro" id="IPR001841">
    <property type="entry name" value="Znf_RING"/>
</dbReference>
<dbReference type="PANTHER" id="PTHR45877">
    <property type="entry name" value="E3 UBIQUITIN-PROTEIN LIGASE SIAH2"/>
    <property type="match status" value="1"/>
</dbReference>
<dbReference type="GO" id="GO:0008270">
    <property type="term" value="F:zinc ion binding"/>
    <property type="evidence" value="ECO:0007669"/>
    <property type="project" value="UniProtKB-KW"/>
</dbReference>
<organism evidence="7 8">
    <name type="scientific">Allacma fusca</name>
    <dbReference type="NCBI Taxonomy" id="39272"/>
    <lineage>
        <taxon>Eukaryota</taxon>
        <taxon>Metazoa</taxon>
        <taxon>Ecdysozoa</taxon>
        <taxon>Arthropoda</taxon>
        <taxon>Hexapoda</taxon>
        <taxon>Collembola</taxon>
        <taxon>Symphypleona</taxon>
        <taxon>Sminthuridae</taxon>
        <taxon>Allacma</taxon>
    </lineage>
</organism>
<evidence type="ECO:0000313" key="7">
    <source>
        <dbReference type="EMBL" id="CAG7821491.1"/>
    </source>
</evidence>
<feature type="compositionally biased region" description="Polar residues" evidence="5">
    <location>
        <begin position="253"/>
        <end position="273"/>
    </location>
</feature>
<dbReference type="GO" id="GO:0061630">
    <property type="term" value="F:ubiquitin protein ligase activity"/>
    <property type="evidence" value="ECO:0007669"/>
    <property type="project" value="TreeGrafter"/>
</dbReference>
<dbReference type="InterPro" id="IPR049548">
    <property type="entry name" value="Sina-like_RING"/>
</dbReference>
<keyword evidence="2 4" id="KW-0863">Zinc-finger</keyword>
<evidence type="ECO:0000256" key="1">
    <source>
        <dbReference type="ARBA" id="ARBA00022723"/>
    </source>
</evidence>
<protein>
    <recommendedName>
        <fullName evidence="6">RING-type domain-containing protein</fullName>
    </recommendedName>
</protein>
<comment type="caution">
    <text evidence="7">The sequence shown here is derived from an EMBL/GenBank/DDBJ whole genome shotgun (WGS) entry which is preliminary data.</text>
</comment>
<name>A0A8J2KP76_9HEXA</name>
<dbReference type="OrthoDB" id="6677380at2759"/>
<feature type="domain" description="RING-type" evidence="6">
    <location>
        <begin position="6"/>
        <end position="41"/>
    </location>
</feature>
<dbReference type="PROSITE" id="PS50089">
    <property type="entry name" value="ZF_RING_2"/>
    <property type="match status" value="1"/>
</dbReference>
<dbReference type="GO" id="GO:0005737">
    <property type="term" value="C:cytoplasm"/>
    <property type="evidence" value="ECO:0007669"/>
    <property type="project" value="TreeGrafter"/>
</dbReference>
<accession>A0A8J2KP76</accession>
<evidence type="ECO:0000256" key="2">
    <source>
        <dbReference type="ARBA" id="ARBA00022771"/>
    </source>
</evidence>
<keyword evidence="8" id="KW-1185">Reference proteome</keyword>
<evidence type="ECO:0000259" key="6">
    <source>
        <dbReference type="PROSITE" id="PS50089"/>
    </source>
</evidence>
<dbReference type="Pfam" id="PF21362">
    <property type="entry name" value="Sina_RING"/>
    <property type="match status" value="1"/>
</dbReference>
<evidence type="ECO:0000313" key="8">
    <source>
        <dbReference type="Proteomes" id="UP000708208"/>
    </source>
</evidence>
<feature type="region of interest" description="Disordered" evidence="5">
    <location>
        <begin position="253"/>
        <end position="296"/>
    </location>
</feature>
<dbReference type="InterPro" id="IPR004162">
    <property type="entry name" value="SINA-like_animal"/>
</dbReference>
<proteinExistence type="predicted"/>
<gene>
    <name evidence="7" type="ORF">AFUS01_LOCUS31825</name>
</gene>
<dbReference type="Proteomes" id="UP000708208">
    <property type="component" value="Unassembled WGS sequence"/>
</dbReference>
<feature type="compositionally biased region" description="Basic and acidic residues" evidence="5">
    <location>
        <begin position="283"/>
        <end position="292"/>
    </location>
</feature>
<dbReference type="GO" id="GO:0043161">
    <property type="term" value="P:proteasome-mediated ubiquitin-dependent protein catabolic process"/>
    <property type="evidence" value="ECO:0007669"/>
    <property type="project" value="TreeGrafter"/>
</dbReference>
<evidence type="ECO:0000256" key="3">
    <source>
        <dbReference type="ARBA" id="ARBA00022833"/>
    </source>
</evidence>
<evidence type="ECO:0000256" key="5">
    <source>
        <dbReference type="SAM" id="MobiDB-lite"/>
    </source>
</evidence>
<sequence length="309" mass="34559">MGDFECPVCFEEFVPPIYQCYNGHLLCKVCIEDVPTCPICREEMPLRKIRNLEIEKITSSKKPVCKYSSKGCQDKTKHEPLDCLFAVDNFCRYLGLQDCGEVVGKQEFVFHLMEKHGISGEFAEIGEPIDVQQTGGCLEDIDNASLVWGPSFIVQGENILFFMTHVRPKNVSWAVYILGSETLASQFTSEITISQGRDVQGEFLKWSGPVHSLAADGKDDNRLFNLYSQQLNPFCGTIGNSFGWNMRVTISKSRNRPSSSKAAGNYQINSPATASPHVPSEPRTPEMGHPERNSLALCSACEERDWKAE</sequence>